<dbReference type="SMART" id="SM00292">
    <property type="entry name" value="BRCT"/>
    <property type="match status" value="2"/>
</dbReference>
<sequence length="383" mass="42760">MSAWQRDYLTGTLNFTPNTPTLGDNNVTVALKSTKTRTNKSSATTSNTSPEKDFPMYIAMAKLVITPTGFENSKIKYAVLAKVEMMCGEVSHSYTDRTTHLLAAHANTTKVEIARERNLPVMTLEWVETLWNACQQNNPYIHASLPQFQSLECPLFYNIRFTLTNHYDDDTRTFYEKLITEYGGSLTMKVSSPCSSFFVCSPNEKGRMISLARANKIICIAHAWIVDSIKIGNLKPTRDYEVEEDCLPNYLPPEIRMGHTFAFTGNEQGGSSQTKRLSVPVVNDLIQLTDESYNSEDSTLTLSETMIDVGNNSTLVLNETLIDLDDDTVIKTDKEEKLNVVPASFDKTVRFISFTNGDGSIHTNARDKAKIPNENDILTSVGG</sequence>
<feature type="domain" description="BRCT" evidence="2">
    <location>
        <begin position="151"/>
        <end position="242"/>
    </location>
</feature>
<feature type="domain" description="BRCT" evidence="2">
    <location>
        <begin position="55"/>
        <end position="127"/>
    </location>
</feature>
<keyword evidence="4" id="KW-1185">Reference proteome</keyword>
<dbReference type="PANTHER" id="PTHR13561:SF20">
    <property type="entry name" value="DNA TOPOISOMERASE 2-BINDING PROTEIN 1"/>
    <property type="match status" value="1"/>
</dbReference>
<organism evidence="3 4">
    <name type="scientific">Orchesella dallaii</name>
    <dbReference type="NCBI Taxonomy" id="48710"/>
    <lineage>
        <taxon>Eukaryota</taxon>
        <taxon>Metazoa</taxon>
        <taxon>Ecdysozoa</taxon>
        <taxon>Arthropoda</taxon>
        <taxon>Hexapoda</taxon>
        <taxon>Collembola</taxon>
        <taxon>Entomobryomorpha</taxon>
        <taxon>Entomobryoidea</taxon>
        <taxon>Orchesellidae</taxon>
        <taxon>Orchesellinae</taxon>
        <taxon>Orchesella</taxon>
    </lineage>
</organism>
<reference evidence="3 4" key="1">
    <citation type="submission" date="2024-08" db="EMBL/GenBank/DDBJ databases">
        <authorList>
            <person name="Cucini C."/>
            <person name="Frati F."/>
        </authorList>
    </citation>
    <scope>NUCLEOTIDE SEQUENCE [LARGE SCALE GENOMIC DNA]</scope>
</reference>
<dbReference type="PROSITE" id="PS50172">
    <property type="entry name" value="BRCT"/>
    <property type="match status" value="2"/>
</dbReference>
<accession>A0ABP1RKP0</accession>
<dbReference type="Pfam" id="PF00533">
    <property type="entry name" value="BRCT"/>
    <property type="match status" value="1"/>
</dbReference>
<evidence type="ECO:0000259" key="2">
    <source>
        <dbReference type="PROSITE" id="PS50172"/>
    </source>
</evidence>
<evidence type="ECO:0000313" key="4">
    <source>
        <dbReference type="Proteomes" id="UP001642540"/>
    </source>
</evidence>
<gene>
    <name evidence="3" type="ORF">ODALV1_LOCUS23323</name>
</gene>
<dbReference type="EMBL" id="CAXLJM020000078">
    <property type="protein sequence ID" value="CAL8129605.1"/>
    <property type="molecule type" value="Genomic_DNA"/>
</dbReference>
<name>A0ABP1RKP0_9HEXA</name>
<dbReference type="Gene3D" id="3.40.50.10190">
    <property type="entry name" value="BRCT domain"/>
    <property type="match status" value="2"/>
</dbReference>
<dbReference type="InterPro" id="IPR036420">
    <property type="entry name" value="BRCT_dom_sf"/>
</dbReference>
<dbReference type="Proteomes" id="UP001642540">
    <property type="component" value="Unassembled WGS sequence"/>
</dbReference>
<dbReference type="SUPFAM" id="SSF52113">
    <property type="entry name" value="BRCT domain"/>
    <property type="match status" value="2"/>
</dbReference>
<protein>
    <recommendedName>
        <fullName evidence="2">BRCT domain-containing protein</fullName>
    </recommendedName>
</protein>
<evidence type="ECO:0000313" key="3">
    <source>
        <dbReference type="EMBL" id="CAL8129605.1"/>
    </source>
</evidence>
<evidence type="ECO:0000256" key="1">
    <source>
        <dbReference type="ARBA" id="ARBA00022737"/>
    </source>
</evidence>
<dbReference type="InterPro" id="IPR001357">
    <property type="entry name" value="BRCT_dom"/>
</dbReference>
<proteinExistence type="predicted"/>
<dbReference type="CDD" id="cd00027">
    <property type="entry name" value="BRCT"/>
    <property type="match status" value="2"/>
</dbReference>
<keyword evidence="1" id="KW-0677">Repeat</keyword>
<comment type="caution">
    <text evidence="3">The sequence shown here is derived from an EMBL/GenBank/DDBJ whole genome shotgun (WGS) entry which is preliminary data.</text>
</comment>
<dbReference type="PANTHER" id="PTHR13561">
    <property type="entry name" value="DNA REPLICATION REGULATOR DPB11-RELATED"/>
    <property type="match status" value="1"/>
</dbReference>
<dbReference type="Pfam" id="PF12738">
    <property type="entry name" value="PTCB-BRCT"/>
    <property type="match status" value="1"/>
</dbReference>